<dbReference type="OrthoDB" id="7473547at2759"/>
<name>A0A6J2KS41_BOMMA</name>
<accession>A0A6J2KS41</accession>
<feature type="domain" description="Kazal-like" evidence="3">
    <location>
        <begin position="419"/>
        <end position="481"/>
    </location>
</feature>
<keyword evidence="4" id="KW-1185">Reference proteome</keyword>
<dbReference type="GeneID" id="114252629"/>
<dbReference type="Proteomes" id="UP000504629">
    <property type="component" value="Unplaced"/>
</dbReference>
<protein>
    <submittedName>
        <fullName evidence="5">Endochitinase A1-like</fullName>
    </submittedName>
</protein>
<evidence type="ECO:0000313" key="4">
    <source>
        <dbReference type="Proteomes" id="UP000504629"/>
    </source>
</evidence>
<feature type="region of interest" description="Disordered" evidence="1">
    <location>
        <begin position="398"/>
        <end position="419"/>
    </location>
</feature>
<feature type="chain" id="PRO_5026736994" evidence="2">
    <location>
        <begin position="31"/>
        <end position="522"/>
    </location>
</feature>
<dbReference type="KEGG" id="bman:114252629"/>
<dbReference type="PROSITE" id="PS51465">
    <property type="entry name" value="KAZAL_2"/>
    <property type="match status" value="1"/>
</dbReference>
<evidence type="ECO:0000256" key="1">
    <source>
        <dbReference type="SAM" id="MobiDB-lite"/>
    </source>
</evidence>
<organism evidence="4 5">
    <name type="scientific">Bombyx mandarina</name>
    <name type="common">Wild silk moth</name>
    <name type="synonym">Wild silkworm</name>
    <dbReference type="NCBI Taxonomy" id="7092"/>
    <lineage>
        <taxon>Eukaryota</taxon>
        <taxon>Metazoa</taxon>
        <taxon>Ecdysozoa</taxon>
        <taxon>Arthropoda</taxon>
        <taxon>Hexapoda</taxon>
        <taxon>Insecta</taxon>
        <taxon>Pterygota</taxon>
        <taxon>Neoptera</taxon>
        <taxon>Endopterygota</taxon>
        <taxon>Lepidoptera</taxon>
        <taxon>Glossata</taxon>
        <taxon>Ditrysia</taxon>
        <taxon>Bombycoidea</taxon>
        <taxon>Bombycidae</taxon>
        <taxon>Bombycinae</taxon>
        <taxon>Bombyx</taxon>
    </lineage>
</organism>
<dbReference type="AlphaFoldDB" id="A0A6J2KS41"/>
<feature type="signal peptide" evidence="2">
    <location>
        <begin position="1"/>
        <end position="30"/>
    </location>
</feature>
<gene>
    <name evidence="5" type="primary">LOC114252629</name>
</gene>
<dbReference type="RefSeq" id="XP_028042989.1">
    <property type="nucleotide sequence ID" value="XM_028187188.1"/>
</dbReference>
<reference evidence="5" key="1">
    <citation type="submission" date="2025-08" db="UniProtKB">
        <authorList>
            <consortium name="RefSeq"/>
        </authorList>
    </citation>
    <scope>IDENTIFICATION</scope>
    <source>
        <tissue evidence="5">Silk gland</tissue>
    </source>
</reference>
<proteinExistence type="predicted"/>
<keyword evidence="2" id="KW-0732">Signal</keyword>
<feature type="compositionally biased region" description="Low complexity" evidence="1">
    <location>
        <begin position="399"/>
        <end position="410"/>
    </location>
</feature>
<dbReference type="InterPro" id="IPR002350">
    <property type="entry name" value="Kazal_dom"/>
</dbReference>
<feature type="region of interest" description="Disordered" evidence="1">
    <location>
        <begin position="236"/>
        <end position="255"/>
    </location>
</feature>
<evidence type="ECO:0000259" key="3">
    <source>
        <dbReference type="PROSITE" id="PS51465"/>
    </source>
</evidence>
<evidence type="ECO:0000313" key="5">
    <source>
        <dbReference type="RefSeq" id="XP_028042989.1"/>
    </source>
</evidence>
<sequence>MSTRQNCILLPFLCLCLSILLFPVLQLCRAEISDSMPDPWYSANVINDGFQPKPISEIFSTESTFSSTNPIIVLPKASSSPQEGTSLLTTLAPSTLKVSSAGTTGDLTETLSMISTTPSTPLYSTEETPQRNPISFQVQTEIQQSPILELIQSVQPIQPLLPSASPEQPIQQTQTADPLLPGVQSIQTTLPQVNTVSTGVPIQPTEQTQTQTRPSQAQTQNQQIRLEIVPQNQPIVNQPAPTRFQSEQPSTQQPNLQFSSVTPSSNYFLIYQQAPQNIQNYPPQQQVAPFVSNQNPSSTIPTTTLSPTTQPLPQVTVQTVSSKVPETLTSTNAFETVSTTAKLVASTARTIVTTSNYRATQGFNRKLGTPTAIVQRPPLFPWMIRVVAPVGSITNVKINPTSTTRRPTTTRTRKSKPKRNRYDVCIDSCKGKKEPICGVPISGGHIDPRTLKGFPSVCHMACHNSFRKDTYEKLIDGRCGKLRSRIRIVESNKRLKRPELKKAEYIVENVGPKTIFEFTGLV</sequence>
<evidence type="ECO:0000256" key="2">
    <source>
        <dbReference type="SAM" id="SignalP"/>
    </source>
</evidence>